<dbReference type="GO" id="GO:0031956">
    <property type="term" value="F:medium-chain fatty acid-CoA ligase activity"/>
    <property type="evidence" value="ECO:0007669"/>
    <property type="project" value="TreeGrafter"/>
</dbReference>
<keyword evidence="2" id="KW-1133">Transmembrane helix</keyword>
<feature type="transmembrane region" description="Helical" evidence="2">
    <location>
        <begin position="999"/>
        <end position="1024"/>
    </location>
</feature>
<evidence type="ECO:0000313" key="5">
    <source>
        <dbReference type="Proteomes" id="UP001230188"/>
    </source>
</evidence>
<evidence type="ECO:0000259" key="3">
    <source>
        <dbReference type="Pfam" id="PF00501"/>
    </source>
</evidence>
<feature type="transmembrane region" description="Helical" evidence="2">
    <location>
        <begin position="807"/>
        <end position="827"/>
    </location>
</feature>
<keyword evidence="2" id="KW-0812">Transmembrane</keyword>
<dbReference type="PANTHER" id="PTHR43201:SF8">
    <property type="entry name" value="ACYL-COA SYNTHETASE FAMILY MEMBER 3"/>
    <property type="match status" value="1"/>
</dbReference>
<name>A0AAD7UD34_9STRA</name>
<protein>
    <recommendedName>
        <fullName evidence="3">AMP-dependent synthetase/ligase domain-containing protein</fullName>
    </recommendedName>
</protein>
<gene>
    <name evidence="4" type="ORF">CTAYLR_002621</name>
</gene>
<dbReference type="GO" id="GO:0006631">
    <property type="term" value="P:fatty acid metabolic process"/>
    <property type="evidence" value="ECO:0007669"/>
    <property type="project" value="TreeGrafter"/>
</dbReference>
<comment type="caution">
    <text evidence="4">The sequence shown here is derived from an EMBL/GenBank/DDBJ whole genome shotgun (WGS) entry which is preliminary data.</text>
</comment>
<sequence length="1152" mass="126185">MASSFGGALQAQVEVHGEKVFVSVWSTAGGIEERVSFCDFRDAVAAGAAGLEGVVGPGDRVALLSKGVLEFYVCVLSLQWRRATPVALNWRQSPENLKGMIHDAGAKLVVVGSPYHALAQELGVPTVSLDGPWRGTTRAPLEVGRRSDEAMVFFTSGSTSRPKPVLHTNETLLWTAEHFVFPPNTTTTLCFMPNFHVLMCFQNFLVPLARGVGASILGGDEPITAQLLLKACAALKPSTIDTVPFIMAEWSTLSPSELAPLAACAAVRSGGAPLNAAVAERLVVAGVKNVKTHYGQTEAPGMQLVTVDGAAPSELAIFRAAMSVVELKLDGDHDEGELLIKGCKGSSPGYLSDGRLVPNSSKTGADGWHRTGDVFRRVKTASGARGLEHAMRVDDIVLLSTGEMFNPVPMEATIAAHSPDELVARLAILGQKRPAPFLVVEGRSSSSSSSSSSLKVEDVWAGVERANLAAAEYARIRGPEYVLILEAGEHLPHSAAKGNVIRPQAETMVASRLDDLAAKAEESFDWEAAAFDDDEDGTRMGLDSLGVATMMKRGQREADRVGDNVKAWTVTAVVMSHWYGGQYLVGRHGFGLNVFMSARVGSPYRSVSYGVQGALKVLMETIGYTASGLLPPMVALIASIGWADSVRDGSERRAVLGHRELTMALLILLYKIIIMPFSVYFYHNRAWNPDSFVLETTVPIVWFVYALLWYRVALRFAQAVAPPRVAKFCLLVAAFAWLFISNEGFNDDSCTFCKIHSVVFPSGLNAMLSFIFDQGSYLVFRGTSVGTTTSVYRRVFSPGDVEVDRGFGWMTTRVLNNSIAYLVGYYYGTRIYSFCKKYLPYTLVNVATSMGLTGLWFAILLTWTSSRREFGVADHLYRLKPVTPFLRDDDLIPWQHHIADTIWHHTNARHSDTFQDWNPIWARPFYLVLCWTFTAVIALFLFAACVSAPFRMNRCGNAALGKYYSTYLVPWYVTLVGYCTAALGRRFDAHSFAVQLTQIFLLVLGPLSFVYFVCPITTALVVAFPKVLMWFARNLGRPRAATAECCDWFAGGGARAAFLDFWTQYVDECRRDLAALSHWLKTWAVDPLDNLAGVIDPANALLKNLLIFYEAARSISIPSAKVFATTNRDIPLVVVVDEKKTTTYGAFDSTMF</sequence>
<dbReference type="EMBL" id="JAQMWT010000366">
    <property type="protein sequence ID" value="KAJ8602830.1"/>
    <property type="molecule type" value="Genomic_DNA"/>
</dbReference>
<feature type="transmembrane region" description="Helical" evidence="2">
    <location>
        <begin position="967"/>
        <end position="987"/>
    </location>
</feature>
<dbReference type="PROSITE" id="PS00455">
    <property type="entry name" value="AMP_BINDING"/>
    <property type="match status" value="1"/>
</dbReference>
<feature type="transmembrane region" description="Helical" evidence="2">
    <location>
        <begin position="839"/>
        <end position="863"/>
    </location>
</feature>
<evidence type="ECO:0000313" key="4">
    <source>
        <dbReference type="EMBL" id="KAJ8602830.1"/>
    </source>
</evidence>
<reference evidence="4" key="1">
    <citation type="submission" date="2023-01" db="EMBL/GenBank/DDBJ databases">
        <title>Metagenome sequencing of chrysophaentin producing Chrysophaeum taylorii.</title>
        <authorList>
            <person name="Davison J."/>
            <person name="Bewley C."/>
        </authorList>
    </citation>
    <scope>NUCLEOTIDE SEQUENCE</scope>
    <source>
        <strain evidence="4">NIES-1699</strain>
    </source>
</reference>
<proteinExistence type="inferred from homology"/>
<dbReference type="InterPro" id="IPR020845">
    <property type="entry name" value="AMP-binding_CS"/>
</dbReference>
<dbReference type="Proteomes" id="UP001230188">
    <property type="component" value="Unassembled WGS sequence"/>
</dbReference>
<organism evidence="4 5">
    <name type="scientific">Chrysophaeum taylorii</name>
    <dbReference type="NCBI Taxonomy" id="2483200"/>
    <lineage>
        <taxon>Eukaryota</taxon>
        <taxon>Sar</taxon>
        <taxon>Stramenopiles</taxon>
        <taxon>Ochrophyta</taxon>
        <taxon>Pelagophyceae</taxon>
        <taxon>Pelagomonadales</taxon>
        <taxon>Pelagomonadaceae</taxon>
        <taxon>Chrysophaeum</taxon>
    </lineage>
</organism>
<dbReference type="Gene3D" id="3.40.50.12780">
    <property type="entry name" value="N-terminal domain of ligase-like"/>
    <property type="match status" value="1"/>
</dbReference>
<keyword evidence="2" id="KW-0472">Membrane</keyword>
<evidence type="ECO:0000256" key="1">
    <source>
        <dbReference type="ARBA" id="ARBA00006432"/>
    </source>
</evidence>
<dbReference type="InterPro" id="IPR000873">
    <property type="entry name" value="AMP-dep_synth/lig_dom"/>
</dbReference>
<dbReference type="AlphaFoldDB" id="A0AAD7UD34"/>
<feature type="domain" description="AMP-dependent synthetase/ligase" evidence="3">
    <location>
        <begin position="10"/>
        <end position="351"/>
    </location>
</feature>
<accession>A0AAD7UD34</accession>
<dbReference type="InterPro" id="IPR042099">
    <property type="entry name" value="ANL_N_sf"/>
</dbReference>
<feature type="transmembrane region" description="Helical" evidence="2">
    <location>
        <begin position="622"/>
        <end position="643"/>
    </location>
</feature>
<feature type="transmembrane region" description="Helical" evidence="2">
    <location>
        <begin position="663"/>
        <end position="682"/>
    </location>
</feature>
<keyword evidence="5" id="KW-1185">Reference proteome</keyword>
<dbReference type="SUPFAM" id="SSF56801">
    <property type="entry name" value="Acetyl-CoA synthetase-like"/>
    <property type="match status" value="1"/>
</dbReference>
<feature type="transmembrane region" description="Helical" evidence="2">
    <location>
        <begin position="694"/>
        <end position="712"/>
    </location>
</feature>
<feature type="transmembrane region" description="Helical" evidence="2">
    <location>
        <begin position="925"/>
        <end position="946"/>
    </location>
</feature>
<comment type="similarity">
    <text evidence="1">Belongs to the ATP-dependent AMP-binding enzyme family.</text>
</comment>
<feature type="transmembrane region" description="Helical" evidence="2">
    <location>
        <begin position="724"/>
        <end position="740"/>
    </location>
</feature>
<evidence type="ECO:0000256" key="2">
    <source>
        <dbReference type="SAM" id="Phobius"/>
    </source>
</evidence>
<dbReference type="Pfam" id="PF23562">
    <property type="entry name" value="AMP-binding_C_3"/>
    <property type="match status" value="1"/>
</dbReference>
<dbReference type="PANTHER" id="PTHR43201">
    <property type="entry name" value="ACYL-COA SYNTHETASE"/>
    <property type="match status" value="1"/>
</dbReference>
<dbReference type="Pfam" id="PF00501">
    <property type="entry name" value="AMP-binding"/>
    <property type="match status" value="1"/>
</dbReference>